<evidence type="ECO:0000313" key="2">
    <source>
        <dbReference type="EMBL" id="MBE1456679.1"/>
    </source>
</evidence>
<keyword evidence="3" id="KW-1185">Reference proteome</keyword>
<gene>
    <name evidence="2" type="ORF">H4W79_000893</name>
</gene>
<protein>
    <submittedName>
        <fullName evidence="2">Uncharacterized protein</fullName>
    </submittedName>
</protein>
<feature type="transmembrane region" description="Helical" evidence="1">
    <location>
        <begin position="136"/>
        <end position="156"/>
    </location>
</feature>
<feature type="transmembrane region" description="Helical" evidence="1">
    <location>
        <begin position="168"/>
        <end position="186"/>
    </location>
</feature>
<name>A0ABR9HCB8_9ACTN</name>
<evidence type="ECO:0000256" key="1">
    <source>
        <dbReference type="SAM" id="Phobius"/>
    </source>
</evidence>
<dbReference type="RefSeq" id="WP_191268290.1">
    <property type="nucleotide sequence ID" value="NZ_BMXJ01000002.1"/>
</dbReference>
<organism evidence="2 3">
    <name type="scientific">Nocardiopsis terrae</name>
    <dbReference type="NCBI Taxonomy" id="372655"/>
    <lineage>
        <taxon>Bacteria</taxon>
        <taxon>Bacillati</taxon>
        <taxon>Actinomycetota</taxon>
        <taxon>Actinomycetes</taxon>
        <taxon>Streptosporangiales</taxon>
        <taxon>Nocardiopsidaceae</taxon>
        <taxon>Nocardiopsis</taxon>
    </lineage>
</organism>
<keyword evidence="1" id="KW-0472">Membrane</keyword>
<feature type="transmembrane region" description="Helical" evidence="1">
    <location>
        <begin position="25"/>
        <end position="43"/>
    </location>
</feature>
<dbReference type="EMBL" id="JADBDY010000001">
    <property type="protein sequence ID" value="MBE1456679.1"/>
    <property type="molecule type" value="Genomic_DNA"/>
</dbReference>
<reference evidence="2 3" key="1">
    <citation type="submission" date="2020-10" db="EMBL/GenBank/DDBJ databases">
        <title>Sequencing the genomes of 1000 actinobacteria strains.</title>
        <authorList>
            <person name="Klenk H.-P."/>
        </authorList>
    </citation>
    <scope>NUCLEOTIDE SEQUENCE [LARGE SCALE GENOMIC DNA]</scope>
    <source>
        <strain evidence="2 3">DSM 45157</strain>
    </source>
</reference>
<feature type="transmembrane region" description="Helical" evidence="1">
    <location>
        <begin position="49"/>
        <end position="68"/>
    </location>
</feature>
<accession>A0ABR9HCB8</accession>
<keyword evidence="1" id="KW-1133">Transmembrane helix</keyword>
<dbReference type="Proteomes" id="UP000598217">
    <property type="component" value="Unassembled WGS sequence"/>
</dbReference>
<proteinExistence type="predicted"/>
<comment type="caution">
    <text evidence="2">The sequence shown here is derived from an EMBL/GenBank/DDBJ whole genome shotgun (WGS) entry which is preliminary data.</text>
</comment>
<feature type="transmembrane region" description="Helical" evidence="1">
    <location>
        <begin position="112"/>
        <end position="129"/>
    </location>
</feature>
<keyword evidence="1" id="KW-0812">Transmembrane</keyword>
<feature type="transmembrane region" description="Helical" evidence="1">
    <location>
        <begin position="89"/>
        <end position="106"/>
    </location>
</feature>
<sequence length="204" mass="22505">MPTPPEIDRLENARAVTASYTDFKGLYLVIIGLLLGTMAFLVRDGNLEPLILGLPVFVVLGLLVRAYYRRRFGDVRPLQTPQRIAARTFLPVLALVAFFTAIAVANNLGVNGVWLFIAFMVGVFLMMVGSPWRKRIHYLVSAAVLAVLFLAPLGMLTPSGVHPFEWEYPNLAQVTVAVLFVVNGLLDHRTLVRTLTPVSENGTD</sequence>
<evidence type="ECO:0000313" key="3">
    <source>
        <dbReference type="Proteomes" id="UP000598217"/>
    </source>
</evidence>